<dbReference type="EMBL" id="CP115921">
    <property type="protein sequence ID" value="XCD18109.1"/>
    <property type="molecule type" value="Genomic_DNA"/>
</dbReference>
<dbReference type="KEGG" id="vck:PG915_22805"/>
<protein>
    <submittedName>
        <fullName evidence="1">Phage minor tail protein L</fullName>
    </submittedName>
</protein>
<dbReference type="NCBIfam" id="TIGR01600">
    <property type="entry name" value="phage_tail_L"/>
    <property type="match status" value="1"/>
</dbReference>
<dbReference type="Pfam" id="PF05100">
    <property type="entry name" value="Phage_tail_L"/>
    <property type="match status" value="1"/>
</dbReference>
<dbReference type="AlphaFoldDB" id="A0AAU8BP18"/>
<accession>A0AAU8BP18</accession>
<gene>
    <name evidence="1" type="ORF">PG915_22805</name>
</gene>
<reference evidence="1" key="1">
    <citation type="submission" date="2023-01" db="EMBL/GenBank/DDBJ databases">
        <title>Vibrio sp. CB1-14 genome sequencing.</title>
        <authorList>
            <person name="Otstavnykh N."/>
            <person name="Isaeva M."/>
            <person name="Meleshko D."/>
        </authorList>
    </citation>
    <scope>NUCLEOTIDE SEQUENCE</scope>
    <source>
        <strain evidence="1">CB1-14</strain>
    </source>
</reference>
<dbReference type="GO" id="GO:0051536">
    <property type="term" value="F:iron-sulfur cluster binding"/>
    <property type="evidence" value="ECO:0007669"/>
    <property type="project" value="InterPro"/>
</dbReference>
<dbReference type="RefSeq" id="WP_353499259.1">
    <property type="nucleotide sequence ID" value="NZ_CP115921.1"/>
</dbReference>
<dbReference type="GO" id="GO:0046718">
    <property type="term" value="P:symbiont entry into host cell"/>
    <property type="evidence" value="ECO:0007669"/>
    <property type="project" value="InterPro"/>
</dbReference>
<sequence>MLPQKMLSESVKLQQAPLLELYDVDITQLGGEVFRFHNGTNAKRETLVWRGKSYRPYPVKGSGFDLKGRGTSSRPKLTLANINGLLTGLTLEFEELVGAIVTRRQMYLHHLDSVNFPEGNSDADETQEVVSRFVVERLVNIDAMSASFEMALPCETDKAIIPARMITTDVCSWQYRDNDCGYSGGAVADEDDRPTTDLNKDKCGKRLGSCKLRFGANSPLPFGGFPTTIR</sequence>
<organism evidence="1">
    <name type="scientific">Vibrio chaetopteri</name>
    <dbReference type="NCBI Taxonomy" id="3016528"/>
    <lineage>
        <taxon>Bacteria</taxon>
        <taxon>Pseudomonadati</taxon>
        <taxon>Pseudomonadota</taxon>
        <taxon>Gammaproteobacteria</taxon>
        <taxon>Vibrionales</taxon>
        <taxon>Vibrionaceae</taxon>
        <taxon>Vibrio</taxon>
    </lineage>
</organism>
<dbReference type="InterPro" id="IPR006487">
    <property type="entry name" value="Phage_lambda_L"/>
</dbReference>
<evidence type="ECO:0000313" key="1">
    <source>
        <dbReference type="EMBL" id="XCD18109.1"/>
    </source>
</evidence>
<proteinExistence type="predicted"/>
<name>A0AAU8BP18_9VIBR</name>
<dbReference type="GO" id="GO:0030430">
    <property type="term" value="C:host cell cytoplasm"/>
    <property type="evidence" value="ECO:0007669"/>
    <property type="project" value="InterPro"/>
</dbReference>